<dbReference type="SMART" id="SM00554">
    <property type="entry name" value="FAS1"/>
    <property type="match status" value="2"/>
</dbReference>
<evidence type="ECO:0000313" key="3">
    <source>
        <dbReference type="EMBL" id="KAK3104055.1"/>
    </source>
</evidence>
<dbReference type="GO" id="GO:0005615">
    <property type="term" value="C:extracellular space"/>
    <property type="evidence" value="ECO:0007669"/>
    <property type="project" value="TreeGrafter"/>
</dbReference>
<dbReference type="PROSITE" id="PS50213">
    <property type="entry name" value="FAS1"/>
    <property type="match status" value="2"/>
</dbReference>
<dbReference type="GO" id="GO:0031012">
    <property type="term" value="C:extracellular matrix"/>
    <property type="evidence" value="ECO:0007669"/>
    <property type="project" value="TreeGrafter"/>
</dbReference>
<feature type="signal peptide" evidence="1">
    <location>
        <begin position="1"/>
        <end position="17"/>
    </location>
</feature>
<dbReference type="Pfam" id="PF02469">
    <property type="entry name" value="Fasciclin"/>
    <property type="match status" value="2"/>
</dbReference>
<dbReference type="InterPro" id="IPR000782">
    <property type="entry name" value="FAS1_domain"/>
</dbReference>
<keyword evidence="4" id="KW-1185">Reference proteome</keyword>
<reference evidence="3" key="1">
    <citation type="submission" date="2019-08" db="EMBL/GenBank/DDBJ databases">
        <title>The improved chromosome-level genome for the pearl oyster Pinctada fucata martensii using PacBio sequencing and Hi-C.</title>
        <authorList>
            <person name="Zheng Z."/>
        </authorList>
    </citation>
    <scope>NUCLEOTIDE SEQUENCE</scope>
    <source>
        <strain evidence="3">ZZ-2019</strain>
        <tissue evidence="3">Adductor muscle</tissue>
    </source>
</reference>
<dbReference type="Gene3D" id="2.30.180.10">
    <property type="entry name" value="FAS1 domain"/>
    <property type="match status" value="2"/>
</dbReference>
<dbReference type="Proteomes" id="UP001186944">
    <property type="component" value="Unassembled WGS sequence"/>
</dbReference>
<dbReference type="EMBL" id="VSWD01000005">
    <property type="protein sequence ID" value="KAK3104055.1"/>
    <property type="molecule type" value="Genomic_DNA"/>
</dbReference>
<feature type="domain" description="FAS1" evidence="2">
    <location>
        <begin position="155"/>
        <end position="286"/>
    </location>
</feature>
<dbReference type="FunFam" id="2.30.180.10:FF:000032">
    <property type="entry name" value="Fasciclin domain-containing protein, putative"/>
    <property type="match status" value="2"/>
</dbReference>
<comment type="caution">
    <text evidence="3">The sequence shown here is derived from an EMBL/GenBank/DDBJ whole genome shotgun (WGS) entry which is preliminary data.</text>
</comment>
<dbReference type="AlphaFoldDB" id="A0AA89C105"/>
<evidence type="ECO:0000313" key="4">
    <source>
        <dbReference type="Proteomes" id="UP001186944"/>
    </source>
</evidence>
<dbReference type="SUPFAM" id="SSF82153">
    <property type="entry name" value="FAS1 domain"/>
    <property type="match status" value="2"/>
</dbReference>
<dbReference type="PANTHER" id="PTHR10900">
    <property type="entry name" value="PERIOSTIN-RELATED"/>
    <property type="match status" value="1"/>
</dbReference>
<dbReference type="GO" id="GO:0030198">
    <property type="term" value="P:extracellular matrix organization"/>
    <property type="evidence" value="ECO:0007669"/>
    <property type="project" value="TreeGrafter"/>
</dbReference>
<sequence>MRLFEFVSFCLISSAFCQTSNILDVAKQLGATTLLELVNDAGITDVLTVGDPLTLFAPSNEAFSNLPASVLAELRNDKQLLADVLKYHVLNGKVFSTMLADELVVPTLLDGSISRVNIYQQGQVVTYNGCQITTSDQNATNGVVHLISKVELPPNGTVVDAAKRDAKLSTLWKAIVAAGLMNILAGPVPRPLTLFAPTDDAFNALPPGTLDALLNDKSALIDLLTYHAVNGTYYSVGLTSGTYSTVEGKSVTIAVDTSGITVNDAKVTTADVPGTNGVLHVIDKVLTLPSSFRFQ</sequence>
<gene>
    <name evidence="3" type="ORF">FSP39_024068</name>
</gene>
<dbReference type="InterPro" id="IPR036378">
    <property type="entry name" value="FAS1_dom_sf"/>
</dbReference>
<dbReference type="GO" id="GO:0050839">
    <property type="term" value="F:cell adhesion molecule binding"/>
    <property type="evidence" value="ECO:0007669"/>
    <property type="project" value="TreeGrafter"/>
</dbReference>
<accession>A0AA89C105</accession>
<proteinExistence type="predicted"/>
<dbReference type="PANTHER" id="PTHR10900:SF77">
    <property type="entry name" value="FI19380P1"/>
    <property type="match status" value="1"/>
</dbReference>
<feature type="domain" description="FAS1" evidence="2">
    <location>
        <begin position="18"/>
        <end position="151"/>
    </location>
</feature>
<feature type="chain" id="PRO_5041646782" description="FAS1 domain-containing protein" evidence="1">
    <location>
        <begin position="18"/>
        <end position="295"/>
    </location>
</feature>
<keyword evidence="1" id="KW-0732">Signal</keyword>
<dbReference type="GO" id="GO:0007155">
    <property type="term" value="P:cell adhesion"/>
    <property type="evidence" value="ECO:0007669"/>
    <property type="project" value="TreeGrafter"/>
</dbReference>
<protein>
    <recommendedName>
        <fullName evidence="2">FAS1 domain-containing protein</fullName>
    </recommendedName>
</protein>
<evidence type="ECO:0000259" key="2">
    <source>
        <dbReference type="PROSITE" id="PS50213"/>
    </source>
</evidence>
<name>A0AA89C105_PINIB</name>
<organism evidence="3 4">
    <name type="scientific">Pinctada imbricata</name>
    <name type="common">Atlantic pearl-oyster</name>
    <name type="synonym">Pinctada martensii</name>
    <dbReference type="NCBI Taxonomy" id="66713"/>
    <lineage>
        <taxon>Eukaryota</taxon>
        <taxon>Metazoa</taxon>
        <taxon>Spiralia</taxon>
        <taxon>Lophotrochozoa</taxon>
        <taxon>Mollusca</taxon>
        <taxon>Bivalvia</taxon>
        <taxon>Autobranchia</taxon>
        <taxon>Pteriomorphia</taxon>
        <taxon>Pterioida</taxon>
        <taxon>Pterioidea</taxon>
        <taxon>Pteriidae</taxon>
        <taxon>Pinctada</taxon>
    </lineage>
</organism>
<evidence type="ECO:0000256" key="1">
    <source>
        <dbReference type="SAM" id="SignalP"/>
    </source>
</evidence>
<dbReference type="InterPro" id="IPR050904">
    <property type="entry name" value="Adhesion/Biosynth-related"/>
</dbReference>